<evidence type="ECO:0000256" key="3">
    <source>
        <dbReference type="ARBA" id="ARBA00022741"/>
    </source>
</evidence>
<dbReference type="PANTHER" id="PTHR43692">
    <property type="entry name" value="UDP-N-ACETYLMURAMOYLALANINE--D-GLUTAMATE LIGASE"/>
    <property type="match status" value="1"/>
</dbReference>
<dbReference type="GO" id="GO:0008360">
    <property type="term" value="P:regulation of cell shape"/>
    <property type="evidence" value="ECO:0007669"/>
    <property type="project" value="InterPro"/>
</dbReference>
<evidence type="ECO:0000313" key="6">
    <source>
        <dbReference type="Proteomes" id="UP000747791"/>
    </source>
</evidence>
<dbReference type="InterPro" id="IPR036615">
    <property type="entry name" value="Mur_ligase_C_dom_sf"/>
</dbReference>
<reference evidence="5" key="1">
    <citation type="submission" date="2018-10" db="EMBL/GenBank/DDBJ databases">
        <title>Iterative Subtractive Binning of Freshwater Chronoseries Metagenomes Recovers Nearly Complete Genomes from over Four Hundred Novel Species.</title>
        <authorList>
            <person name="Rodriguez-R L.M."/>
            <person name="Tsementzi D."/>
            <person name="Luo C."/>
            <person name="Konstantinidis K.T."/>
        </authorList>
    </citation>
    <scope>NUCLEOTIDE SEQUENCE</scope>
    <source>
        <strain evidence="5">WB8_2A_004</strain>
    </source>
</reference>
<gene>
    <name evidence="5" type="ORF">EBX74_04245</name>
</gene>
<dbReference type="Gene3D" id="3.90.190.20">
    <property type="entry name" value="Mur ligase, C-terminal domain"/>
    <property type="match status" value="1"/>
</dbReference>
<evidence type="ECO:0000256" key="2">
    <source>
        <dbReference type="ARBA" id="ARBA00022598"/>
    </source>
</evidence>
<dbReference type="GO" id="GO:0051301">
    <property type="term" value="P:cell division"/>
    <property type="evidence" value="ECO:0007669"/>
    <property type="project" value="InterPro"/>
</dbReference>
<keyword evidence="1" id="KW-0963">Cytoplasm</keyword>
<evidence type="ECO:0000313" key="5">
    <source>
        <dbReference type="EMBL" id="NCU53479.1"/>
    </source>
</evidence>
<proteinExistence type="predicted"/>
<dbReference type="PANTHER" id="PTHR43692:SF1">
    <property type="entry name" value="UDP-N-ACETYLMURAMOYLALANINE--D-GLUTAMATE LIGASE"/>
    <property type="match status" value="1"/>
</dbReference>
<dbReference type="Proteomes" id="UP000747791">
    <property type="component" value="Unassembled WGS sequence"/>
</dbReference>
<feature type="non-terminal residue" evidence="5">
    <location>
        <position position="1"/>
    </location>
</feature>
<dbReference type="AlphaFoldDB" id="A0A966LZB2"/>
<dbReference type="SUPFAM" id="SSF53244">
    <property type="entry name" value="MurD-like peptide ligases, peptide-binding domain"/>
    <property type="match status" value="1"/>
</dbReference>
<sequence length="61" mass="6925">TIKYNSSHSLKAALLSALREAKKNPDLKQVILLSPSAASFDQYKNFEHRGNTFKQLVQKYS</sequence>
<dbReference type="InterPro" id="IPR005762">
    <property type="entry name" value="MurD"/>
</dbReference>
<keyword evidence="3" id="KW-0547">Nucleotide-binding</keyword>
<comment type="caution">
    <text evidence="5">The sequence shown here is derived from an EMBL/GenBank/DDBJ whole genome shotgun (WGS) entry which is preliminary data.</text>
</comment>
<dbReference type="GO" id="GO:0008764">
    <property type="term" value="F:UDP-N-acetylmuramoylalanine-D-glutamate ligase activity"/>
    <property type="evidence" value="ECO:0007669"/>
    <property type="project" value="InterPro"/>
</dbReference>
<keyword evidence="2 5" id="KW-0436">Ligase</keyword>
<protein>
    <submittedName>
        <fullName evidence="5">UDP-N-acetylmuramoyl-L-alanine--D-glutamate ligase</fullName>
    </submittedName>
</protein>
<name>A0A966LZB2_9PROT</name>
<dbReference type="EMBL" id="RGOB01000160">
    <property type="protein sequence ID" value="NCU53479.1"/>
    <property type="molecule type" value="Genomic_DNA"/>
</dbReference>
<accession>A0A966LZB2</accession>
<dbReference type="GO" id="GO:0005524">
    <property type="term" value="F:ATP binding"/>
    <property type="evidence" value="ECO:0007669"/>
    <property type="project" value="UniProtKB-KW"/>
</dbReference>
<organism evidence="5 6">
    <name type="scientific">Candidatus Fonsibacter lacus</name>
    <dbReference type="NCBI Taxonomy" id="2576439"/>
    <lineage>
        <taxon>Bacteria</taxon>
        <taxon>Pseudomonadati</taxon>
        <taxon>Pseudomonadota</taxon>
        <taxon>Alphaproteobacteria</taxon>
        <taxon>Candidatus Pelagibacterales</taxon>
        <taxon>Candidatus Pelagibacterales incertae sedis</taxon>
        <taxon>Candidatus Fonsibacter</taxon>
    </lineage>
</organism>
<keyword evidence="4" id="KW-0067">ATP-binding</keyword>
<evidence type="ECO:0000256" key="4">
    <source>
        <dbReference type="ARBA" id="ARBA00022840"/>
    </source>
</evidence>
<dbReference type="GO" id="GO:0005737">
    <property type="term" value="C:cytoplasm"/>
    <property type="evidence" value="ECO:0007669"/>
    <property type="project" value="InterPro"/>
</dbReference>
<evidence type="ECO:0000256" key="1">
    <source>
        <dbReference type="ARBA" id="ARBA00022490"/>
    </source>
</evidence>